<feature type="transmembrane region" description="Helical" evidence="1">
    <location>
        <begin position="7"/>
        <end position="25"/>
    </location>
</feature>
<sequence length="82" mass="9139">MKTIKRLFVLFIISLAIALVYYFTADDVVVSSWSTKVGEVIAVTVPVFILISLLYFVNRAMVRSVKGMAKKSPPKKEGQDTV</sequence>
<keyword evidence="1" id="KW-0472">Membrane</keyword>
<name>A0A552UV19_9FLAO</name>
<proteinExistence type="predicted"/>
<comment type="caution">
    <text evidence="2">The sequence shown here is derived from an EMBL/GenBank/DDBJ whole genome shotgun (WGS) entry which is preliminary data.</text>
</comment>
<gene>
    <name evidence="2" type="ORF">FMM05_19240</name>
</gene>
<organism evidence="2 3">
    <name type="scientific">Flavobacterium zepuense</name>
    <dbReference type="NCBI Taxonomy" id="2593302"/>
    <lineage>
        <taxon>Bacteria</taxon>
        <taxon>Pseudomonadati</taxon>
        <taxon>Bacteroidota</taxon>
        <taxon>Flavobacteriia</taxon>
        <taxon>Flavobacteriales</taxon>
        <taxon>Flavobacteriaceae</taxon>
        <taxon>Flavobacterium</taxon>
    </lineage>
</organism>
<dbReference type="OrthoDB" id="1366448at2"/>
<keyword evidence="1" id="KW-0812">Transmembrane</keyword>
<reference evidence="2 3" key="1">
    <citation type="submission" date="2019-07" db="EMBL/GenBank/DDBJ databases">
        <title>Flavobacterium sp. nov., isolated from glacier ice.</title>
        <authorList>
            <person name="Liu Q."/>
            <person name="Xin Y.-H."/>
        </authorList>
    </citation>
    <scope>NUCLEOTIDE SEQUENCE [LARGE SCALE GENOMIC DNA]</scope>
    <source>
        <strain evidence="2 3">ZT4R6</strain>
    </source>
</reference>
<keyword evidence="1" id="KW-1133">Transmembrane helix</keyword>
<dbReference type="Proteomes" id="UP000320643">
    <property type="component" value="Unassembled WGS sequence"/>
</dbReference>
<evidence type="ECO:0000313" key="2">
    <source>
        <dbReference type="EMBL" id="TRW22084.1"/>
    </source>
</evidence>
<dbReference type="RefSeq" id="WP_143375050.1">
    <property type="nucleotide sequence ID" value="NZ_VJVZ01000015.1"/>
</dbReference>
<dbReference type="AlphaFoldDB" id="A0A552UV19"/>
<feature type="transmembrane region" description="Helical" evidence="1">
    <location>
        <begin position="37"/>
        <end position="57"/>
    </location>
</feature>
<evidence type="ECO:0000313" key="3">
    <source>
        <dbReference type="Proteomes" id="UP000320643"/>
    </source>
</evidence>
<evidence type="ECO:0000256" key="1">
    <source>
        <dbReference type="SAM" id="Phobius"/>
    </source>
</evidence>
<protein>
    <submittedName>
        <fullName evidence="2">Uncharacterized protein</fullName>
    </submittedName>
</protein>
<keyword evidence="3" id="KW-1185">Reference proteome</keyword>
<accession>A0A552UV19</accession>
<dbReference type="EMBL" id="VJVZ01000015">
    <property type="protein sequence ID" value="TRW22084.1"/>
    <property type="molecule type" value="Genomic_DNA"/>
</dbReference>